<evidence type="ECO:0000313" key="1">
    <source>
        <dbReference type="EMBL" id="KKT59295.1"/>
    </source>
</evidence>
<dbReference type="Proteomes" id="UP000034087">
    <property type="component" value="Unassembled WGS sequence"/>
</dbReference>
<protein>
    <submittedName>
        <fullName evidence="1">Uncharacterized protein</fullName>
    </submittedName>
</protein>
<accession>A0A0G1IJF4</accession>
<gene>
    <name evidence="1" type="ORF">UW53_C0016G0005</name>
</gene>
<sequence>MKFIPKNESGMPDLAAENWRLIKTLTVGFTYYFYHDTTRPQLMVAAMKVAGELPCGGELTRLSWQVGDNIRTVRLELDEMVQENPIAVIDGKRYELDGIMEKLSAKTEPKM</sequence>
<dbReference type="EMBL" id="LCIR01000016">
    <property type="protein sequence ID" value="KKT59295.1"/>
    <property type="molecule type" value="Genomic_DNA"/>
</dbReference>
<dbReference type="AlphaFoldDB" id="A0A0G1IJF4"/>
<name>A0A0G1IJF4_9BACT</name>
<comment type="caution">
    <text evidence="1">The sequence shown here is derived from an EMBL/GenBank/DDBJ whole genome shotgun (WGS) entry which is preliminary data.</text>
</comment>
<reference evidence="1 2" key="1">
    <citation type="journal article" date="2015" name="Nature">
        <title>rRNA introns, odd ribosomes, and small enigmatic genomes across a large radiation of phyla.</title>
        <authorList>
            <person name="Brown C.T."/>
            <person name="Hug L.A."/>
            <person name="Thomas B.C."/>
            <person name="Sharon I."/>
            <person name="Castelle C.J."/>
            <person name="Singh A."/>
            <person name="Wilkins M.J."/>
            <person name="Williams K.H."/>
            <person name="Banfield J.F."/>
        </authorList>
    </citation>
    <scope>NUCLEOTIDE SEQUENCE [LARGE SCALE GENOMIC DNA]</scope>
</reference>
<proteinExistence type="predicted"/>
<evidence type="ECO:0000313" key="2">
    <source>
        <dbReference type="Proteomes" id="UP000034087"/>
    </source>
</evidence>
<organism evidence="1 2">
    <name type="scientific">Candidatus Giovannonibacteria bacterium GW2011_GWA1_44_25</name>
    <dbReference type="NCBI Taxonomy" id="1618645"/>
    <lineage>
        <taxon>Bacteria</taxon>
        <taxon>Candidatus Giovannoniibacteriota</taxon>
    </lineage>
</organism>